<protein>
    <submittedName>
        <fullName evidence="2 4">Uncharacterized protein</fullName>
    </submittedName>
</protein>
<evidence type="ECO:0000313" key="3">
    <source>
        <dbReference type="Proteomes" id="UP000279833"/>
    </source>
</evidence>
<evidence type="ECO:0000313" key="4">
    <source>
        <dbReference type="WBParaSite" id="SCUD_0001941101-mRNA-1"/>
    </source>
</evidence>
<reference evidence="4" key="1">
    <citation type="submission" date="2016-06" db="UniProtKB">
        <authorList>
            <consortium name="WormBaseParasite"/>
        </authorList>
    </citation>
    <scope>IDENTIFICATION</scope>
</reference>
<feature type="region of interest" description="Disordered" evidence="1">
    <location>
        <begin position="1"/>
        <end position="20"/>
    </location>
</feature>
<feature type="compositionally biased region" description="Polar residues" evidence="1">
    <location>
        <begin position="1"/>
        <end position="10"/>
    </location>
</feature>
<keyword evidence="3" id="KW-1185">Reference proteome</keyword>
<dbReference type="AlphaFoldDB" id="A0A183KWG4"/>
<dbReference type="WBParaSite" id="SCUD_0001941101-mRNA-1">
    <property type="protein sequence ID" value="SCUD_0001941101-mRNA-1"/>
    <property type="gene ID" value="SCUD_0001941101"/>
</dbReference>
<gene>
    <name evidence="2" type="ORF">SCUD_LOCUS19408</name>
</gene>
<evidence type="ECO:0000313" key="2">
    <source>
        <dbReference type="EMBL" id="VDP69021.1"/>
    </source>
</evidence>
<accession>A0A183KWG4</accession>
<evidence type="ECO:0000256" key="1">
    <source>
        <dbReference type="SAM" id="MobiDB-lite"/>
    </source>
</evidence>
<sequence length="105" mass="11993">MVNQNYQSSTKKARQSPIFKNQRRAERFKVLLSRPASPDPQDLDAAHINLPIDVTPSTIEGMRMTIRHIENDKSEGPDNIPAEAMKSDTEVIANMLHVLLRKIWE</sequence>
<name>A0A183KWG4_9TREM</name>
<organism evidence="4">
    <name type="scientific">Schistosoma curassoni</name>
    <dbReference type="NCBI Taxonomy" id="6186"/>
    <lineage>
        <taxon>Eukaryota</taxon>
        <taxon>Metazoa</taxon>
        <taxon>Spiralia</taxon>
        <taxon>Lophotrochozoa</taxon>
        <taxon>Platyhelminthes</taxon>
        <taxon>Trematoda</taxon>
        <taxon>Digenea</taxon>
        <taxon>Strigeidida</taxon>
        <taxon>Schistosomatoidea</taxon>
        <taxon>Schistosomatidae</taxon>
        <taxon>Schistosoma</taxon>
    </lineage>
</organism>
<reference evidence="2 3" key="2">
    <citation type="submission" date="2018-11" db="EMBL/GenBank/DDBJ databases">
        <authorList>
            <consortium name="Pathogen Informatics"/>
        </authorList>
    </citation>
    <scope>NUCLEOTIDE SEQUENCE [LARGE SCALE GENOMIC DNA]</scope>
    <source>
        <strain evidence="2">Dakar</strain>
        <strain evidence="3">Dakar, Senegal</strain>
    </source>
</reference>
<dbReference type="Proteomes" id="UP000279833">
    <property type="component" value="Unassembled WGS sequence"/>
</dbReference>
<dbReference type="EMBL" id="UZAK01042464">
    <property type="protein sequence ID" value="VDP69021.1"/>
    <property type="molecule type" value="Genomic_DNA"/>
</dbReference>
<proteinExistence type="predicted"/>